<evidence type="ECO:0000313" key="11">
    <source>
        <dbReference type="EMBL" id="OAN47834.1"/>
    </source>
</evidence>
<evidence type="ECO:0000256" key="8">
    <source>
        <dbReference type="ARBA" id="ARBA00023136"/>
    </source>
</evidence>
<keyword evidence="7" id="KW-0902">Two-component regulatory system</keyword>
<sequence length="341" mass="37885">MSTEPAALLERATAIVAAQLAGLRELYHAALHQQEGVVQRARQLSRQLDEAVVQEQFARERGLSTVAIAARVKQLRAEHAAAAEAEAELRRSLRQLDQLIRQIEMSSTTLTRNVEGVAADPWVQALRAQVIKGREEERIRLAREVHDGPAQVLANALMGVEVCQNLLQEQKLEQLGSILSQLGDSVREGLREIRSFIADLRPGKLEEQGLVPALHEYIRRYRDTVSSPVVFEADPLPRLPAEAEIVLYRIVQEALQNARKHARGAPVRVTLTARGGRLQLTIRDEGPGFDLREVIRRAGRESWGLTSMRERAELIGAQLTVTTRRGAGTEVHVTMPLPQPA</sequence>
<evidence type="ECO:0000256" key="6">
    <source>
        <dbReference type="ARBA" id="ARBA00022989"/>
    </source>
</evidence>
<dbReference type="Pfam" id="PF02518">
    <property type="entry name" value="HATPase_c"/>
    <property type="match status" value="1"/>
</dbReference>
<name>A0A178MIJ6_9CHLR</name>
<dbReference type="PANTHER" id="PTHR24421">
    <property type="entry name" value="NITRATE/NITRITE SENSOR PROTEIN NARX-RELATED"/>
    <property type="match status" value="1"/>
</dbReference>
<dbReference type="GO" id="GO:0005886">
    <property type="term" value="C:plasma membrane"/>
    <property type="evidence" value="ECO:0007669"/>
    <property type="project" value="UniProtKB-SubCell"/>
</dbReference>
<dbReference type="Gene3D" id="1.20.5.1930">
    <property type="match status" value="1"/>
</dbReference>
<keyword evidence="8" id="KW-0472">Membrane</keyword>
<dbReference type="PANTHER" id="PTHR24421:SF37">
    <property type="entry name" value="SENSOR HISTIDINE KINASE NARS"/>
    <property type="match status" value="1"/>
</dbReference>
<keyword evidence="6" id="KW-1133">Transmembrane helix</keyword>
<protein>
    <submittedName>
        <fullName evidence="11">Histidine kinase</fullName>
    </submittedName>
</protein>
<organism evidence="11 12">
    <name type="scientific">Chloroflexus islandicus</name>
    <dbReference type="NCBI Taxonomy" id="1707952"/>
    <lineage>
        <taxon>Bacteria</taxon>
        <taxon>Bacillati</taxon>
        <taxon>Chloroflexota</taxon>
        <taxon>Chloroflexia</taxon>
        <taxon>Chloroflexales</taxon>
        <taxon>Chloroflexineae</taxon>
        <taxon>Chloroflexaceae</taxon>
        <taxon>Chloroflexus</taxon>
    </lineage>
</organism>
<dbReference type="EMBL" id="LWQS01000034">
    <property type="protein sequence ID" value="OAN47834.1"/>
    <property type="molecule type" value="Genomic_DNA"/>
</dbReference>
<dbReference type="AlphaFoldDB" id="A0A178MIJ6"/>
<comment type="subcellular location">
    <subcellularLocation>
        <location evidence="1">Cell membrane</location>
        <topology evidence="1">Multi-pass membrane protein</topology>
    </subcellularLocation>
</comment>
<feature type="coiled-coil region" evidence="9">
    <location>
        <begin position="41"/>
        <end position="102"/>
    </location>
</feature>
<evidence type="ECO:0000256" key="4">
    <source>
        <dbReference type="ARBA" id="ARBA00022692"/>
    </source>
</evidence>
<dbReference type="InterPro" id="IPR011712">
    <property type="entry name" value="Sig_transdc_His_kin_sub3_dim/P"/>
</dbReference>
<dbReference type="InterPro" id="IPR005467">
    <property type="entry name" value="His_kinase_dom"/>
</dbReference>
<keyword evidence="2" id="KW-1003">Cell membrane</keyword>
<keyword evidence="4" id="KW-0812">Transmembrane</keyword>
<dbReference type="SMART" id="SM00387">
    <property type="entry name" value="HATPase_c"/>
    <property type="match status" value="1"/>
</dbReference>
<evidence type="ECO:0000256" key="3">
    <source>
        <dbReference type="ARBA" id="ARBA00022679"/>
    </source>
</evidence>
<dbReference type="GO" id="GO:0046983">
    <property type="term" value="F:protein dimerization activity"/>
    <property type="evidence" value="ECO:0007669"/>
    <property type="project" value="InterPro"/>
</dbReference>
<dbReference type="Proteomes" id="UP000078287">
    <property type="component" value="Unassembled WGS sequence"/>
</dbReference>
<dbReference type="InterPro" id="IPR036890">
    <property type="entry name" value="HATPase_C_sf"/>
</dbReference>
<evidence type="ECO:0000256" key="2">
    <source>
        <dbReference type="ARBA" id="ARBA00022475"/>
    </source>
</evidence>
<keyword evidence="9" id="KW-0175">Coiled coil</keyword>
<dbReference type="PROSITE" id="PS50109">
    <property type="entry name" value="HIS_KIN"/>
    <property type="match status" value="1"/>
</dbReference>
<dbReference type="GO" id="GO:0000155">
    <property type="term" value="F:phosphorelay sensor kinase activity"/>
    <property type="evidence" value="ECO:0007669"/>
    <property type="project" value="InterPro"/>
</dbReference>
<evidence type="ECO:0000256" key="9">
    <source>
        <dbReference type="SAM" id="Coils"/>
    </source>
</evidence>
<evidence type="ECO:0000256" key="1">
    <source>
        <dbReference type="ARBA" id="ARBA00004651"/>
    </source>
</evidence>
<evidence type="ECO:0000256" key="7">
    <source>
        <dbReference type="ARBA" id="ARBA00023012"/>
    </source>
</evidence>
<dbReference type="CDD" id="cd16917">
    <property type="entry name" value="HATPase_UhpB-NarQ-NarX-like"/>
    <property type="match status" value="1"/>
</dbReference>
<keyword evidence="5 11" id="KW-0418">Kinase</keyword>
<feature type="domain" description="Histidine kinase" evidence="10">
    <location>
        <begin position="148"/>
        <end position="339"/>
    </location>
</feature>
<dbReference type="InterPro" id="IPR003594">
    <property type="entry name" value="HATPase_dom"/>
</dbReference>
<dbReference type="SUPFAM" id="SSF55874">
    <property type="entry name" value="ATPase domain of HSP90 chaperone/DNA topoisomerase II/histidine kinase"/>
    <property type="match status" value="1"/>
</dbReference>
<evidence type="ECO:0000313" key="12">
    <source>
        <dbReference type="Proteomes" id="UP000078287"/>
    </source>
</evidence>
<dbReference type="Pfam" id="PF07730">
    <property type="entry name" value="HisKA_3"/>
    <property type="match status" value="1"/>
</dbReference>
<dbReference type="STRING" id="1707952.A6A03_09025"/>
<accession>A0A178MIJ6</accession>
<keyword evidence="3" id="KW-0808">Transferase</keyword>
<keyword evidence="12" id="KW-1185">Reference proteome</keyword>
<dbReference type="OrthoDB" id="9795828at2"/>
<comment type="caution">
    <text evidence="11">The sequence shown here is derived from an EMBL/GenBank/DDBJ whole genome shotgun (WGS) entry which is preliminary data.</text>
</comment>
<gene>
    <name evidence="11" type="ORF">A6A03_09025</name>
</gene>
<dbReference type="InterPro" id="IPR050482">
    <property type="entry name" value="Sensor_HK_TwoCompSys"/>
</dbReference>
<evidence type="ECO:0000256" key="5">
    <source>
        <dbReference type="ARBA" id="ARBA00022777"/>
    </source>
</evidence>
<proteinExistence type="predicted"/>
<reference evidence="11 12" key="1">
    <citation type="submission" date="2016-04" db="EMBL/GenBank/DDBJ databases">
        <title>Chloroflexus islandicus sp. nov., a thermophilic filamentous anoxygenic phototrophic bacterium from geyser Strokkur (Iceland).</title>
        <authorList>
            <person name="Gaisin V.A."/>
            <person name="Kalashnikov A.M."/>
            <person name="Sukhacheva M.V."/>
            <person name="Grouzdev D.S."/>
            <person name="Ivanov T.M."/>
            <person name="Kuznetsov B."/>
            <person name="Gorlenko V.M."/>
        </authorList>
    </citation>
    <scope>NUCLEOTIDE SEQUENCE [LARGE SCALE GENOMIC DNA]</scope>
    <source>
        <strain evidence="12">isl-2</strain>
    </source>
</reference>
<dbReference type="Gene3D" id="3.30.565.10">
    <property type="entry name" value="Histidine kinase-like ATPase, C-terminal domain"/>
    <property type="match status" value="1"/>
</dbReference>
<evidence type="ECO:0000259" key="10">
    <source>
        <dbReference type="PROSITE" id="PS50109"/>
    </source>
</evidence>